<comment type="similarity">
    <text evidence="1">Belongs to the MIX23 family.</text>
</comment>
<protein>
    <submittedName>
        <fullName evidence="3">Uncharacterized protein</fullName>
    </submittedName>
</protein>
<dbReference type="STRING" id="1280837.A0A316VE69"/>
<dbReference type="OrthoDB" id="5593818at2759"/>
<dbReference type="PANTHER" id="PTHR31905">
    <property type="entry name" value="COILED-COIL DOMAIN-CONTAINING PROTEIN 58"/>
    <property type="match status" value="1"/>
</dbReference>
<dbReference type="InParanoid" id="A0A316VE69"/>
<gene>
    <name evidence="3" type="ORF">FA14DRAFT_164504</name>
</gene>
<dbReference type="Pfam" id="PF09774">
    <property type="entry name" value="MIX23"/>
    <property type="match status" value="1"/>
</dbReference>
<feature type="region of interest" description="Disordered" evidence="2">
    <location>
        <begin position="174"/>
        <end position="210"/>
    </location>
</feature>
<dbReference type="RefSeq" id="XP_025356102.1">
    <property type="nucleotide sequence ID" value="XM_025499890.1"/>
</dbReference>
<sequence>MNEFHRSPTSTRSNQLAKPSNQNDKLGSAAVETPLTPPSVRNVSPSICLNMVQFRALMQEYRALDDSVTTRLNRTLANTRSSGLNSSPSILSGHVPSNTSLDLGKSTYAIAPEQACLQFWRELVNVWIGREEVLKYCLQVEERSRIQRTAPIATSVAGSGREEWLLDSDVERERRQNGLPASAQPTQRKSKYDAFDSRASRTEDSAETLRRQMKNELSVEAIIRKRSLDVFKSRCRFFTPTFSEGVRGEQERAMWEGKDTKAGEQARR</sequence>
<organism evidence="3 4">
    <name type="scientific">Meira miltonrushii</name>
    <dbReference type="NCBI Taxonomy" id="1280837"/>
    <lineage>
        <taxon>Eukaryota</taxon>
        <taxon>Fungi</taxon>
        <taxon>Dikarya</taxon>
        <taxon>Basidiomycota</taxon>
        <taxon>Ustilaginomycotina</taxon>
        <taxon>Exobasidiomycetes</taxon>
        <taxon>Exobasidiales</taxon>
        <taxon>Brachybasidiaceae</taxon>
        <taxon>Meira</taxon>
    </lineage>
</organism>
<evidence type="ECO:0000313" key="4">
    <source>
        <dbReference type="Proteomes" id="UP000245771"/>
    </source>
</evidence>
<dbReference type="GeneID" id="37021671"/>
<feature type="region of interest" description="Disordered" evidence="2">
    <location>
        <begin position="247"/>
        <end position="268"/>
    </location>
</feature>
<feature type="compositionally biased region" description="Basic and acidic residues" evidence="2">
    <location>
        <begin position="190"/>
        <end position="210"/>
    </location>
</feature>
<dbReference type="EMBL" id="KZ819603">
    <property type="protein sequence ID" value="PWN35800.1"/>
    <property type="molecule type" value="Genomic_DNA"/>
</dbReference>
<dbReference type="PANTHER" id="PTHR31905:SF2">
    <property type="entry name" value="PROTEIN MIX23"/>
    <property type="match status" value="1"/>
</dbReference>
<keyword evidence="4" id="KW-1185">Reference proteome</keyword>
<accession>A0A316VE69</accession>
<evidence type="ECO:0000313" key="3">
    <source>
        <dbReference type="EMBL" id="PWN35800.1"/>
    </source>
</evidence>
<dbReference type="Proteomes" id="UP000245771">
    <property type="component" value="Unassembled WGS sequence"/>
</dbReference>
<evidence type="ECO:0000256" key="2">
    <source>
        <dbReference type="SAM" id="MobiDB-lite"/>
    </source>
</evidence>
<dbReference type="InterPro" id="IPR019171">
    <property type="entry name" value="MIX23"/>
</dbReference>
<feature type="compositionally biased region" description="Polar residues" evidence="2">
    <location>
        <begin position="7"/>
        <end position="25"/>
    </location>
</feature>
<reference evidence="3 4" key="1">
    <citation type="journal article" date="2018" name="Mol. Biol. Evol.">
        <title>Broad Genomic Sampling Reveals a Smut Pathogenic Ancestry of the Fungal Clade Ustilaginomycotina.</title>
        <authorList>
            <person name="Kijpornyongpan T."/>
            <person name="Mondo S.J."/>
            <person name="Barry K."/>
            <person name="Sandor L."/>
            <person name="Lee J."/>
            <person name="Lipzen A."/>
            <person name="Pangilinan J."/>
            <person name="LaButti K."/>
            <person name="Hainaut M."/>
            <person name="Henrissat B."/>
            <person name="Grigoriev I.V."/>
            <person name="Spatafora J.W."/>
            <person name="Aime M.C."/>
        </authorList>
    </citation>
    <scope>NUCLEOTIDE SEQUENCE [LARGE SCALE GENOMIC DNA]</scope>
    <source>
        <strain evidence="3 4">MCA 3882</strain>
    </source>
</reference>
<dbReference type="AlphaFoldDB" id="A0A316VE69"/>
<dbReference type="GO" id="GO:0005758">
    <property type="term" value="C:mitochondrial intermembrane space"/>
    <property type="evidence" value="ECO:0007669"/>
    <property type="project" value="InterPro"/>
</dbReference>
<name>A0A316VE69_9BASI</name>
<evidence type="ECO:0000256" key="1">
    <source>
        <dbReference type="ARBA" id="ARBA00024204"/>
    </source>
</evidence>
<feature type="region of interest" description="Disordered" evidence="2">
    <location>
        <begin position="1"/>
        <end position="37"/>
    </location>
</feature>
<proteinExistence type="inferred from homology"/>